<evidence type="ECO:0000313" key="2">
    <source>
        <dbReference type="EMBL" id="SBQ48557.1"/>
    </source>
</evidence>
<dbReference type="EMBL" id="HAEB01002030">
    <property type="protein sequence ID" value="SBQ48557.1"/>
    <property type="molecule type" value="Transcribed_RNA"/>
</dbReference>
<protein>
    <recommendedName>
        <fullName evidence="1">Tf2-1-like SH3-like domain-containing protein</fullName>
    </recommendedName>
</protein>
<sequence length="104" mass="11612">GPRYLVGQKVWLATKDLSLMVVNKKLAPRFIDPFPITKIINPVAVRLRLPLALKNLSACLLPDLSLSEHGTRLLPQFQPESERSPPSAFLTAEHRCCSQKVMPP</sequence>
<reference evidence="2" key="2">
    <citation type="submission" date="2016-06" db="EMBL/GenBank/DDBJ databases">
        <title>The genome of a short-lived fish provides insights into sex chromosome evolution and the genetic control of aging.</title>
        <authorList>
            <person name="Reichwald K."/>
            <person name="Felder M."/>
            <person name="Petzold A."/>
            <person name="Koch P."/>
            <person name="Groth M."/>
            <person name="Platzer M."/>
        </authorList>
    </citation>
    <scope>NUCLEOTIDE SEQUENCE</scope>
    <source>
        <tissue evidence="2">Brain</tissue>
    </source>
</reference>
<dbReference type="AlphaFoldDB" id="A0A1A8ENV9"/>
<organism evidence="2">
    <name type="scientific">Nothobranchius korthausae</name>
    <dbReference type="NCBI Taxonomy" id="1143690"/>
    <lineage>
        <taxon>Eukaryota</taxon>
        <taxon>Metazoa</taxon>
        <taxon>Chordata</taxon>
        <taxon>Craniata</taxon>
        <taxon>Vertebrata</taxon>
        <taxon>Euteleostomi</taxon>
        <taxon>Actinopterygii</taxon>
        <taxon>Neopterygii</taxon>
        <taxon>Teleostei</taxon>
        <taxon>Neoteleostei</taxon>
        <taxon>Acanthomorphata</taxon>
        <taxon>Ovalentaria</taxon>
        <taxon>Atherinomorphae</taxon>
        <taxon>Cyprinodontiformes</taxon>
        <taxon>Nothobranchiidae</taxon>
        <taxon>Nothobranchius</taxon>
    </lineage>
</organism>
<accession>A0A1A8ENV9</accession>
<evidence type="ECO:0000259" key="1">
    <source>
        <dbReference type="Pfam" id="PF24626"/>
    </source>
</evidence>
<dbReference type="InterPro" id="IPR056924">
    <property type="entry name" value="SH3_Tf2-1"/>
</dbReference>
<gene>
    <name evidence="2" type="primary">CU459095.1</name>
</gene>
<feature type="domain" description="Tf2-1-like SH3-like" evidence="1">
    <location>
        <begin position="7"/>
        <end position="56"/>
    </location>
</feature>
<dbReference type="Pfam" id="PF24626">
    <property type="entry name" value="SH3_Tf2-1"/>
    <property type="match status" value="1"/>
</dbReference>
<reference evidence="2" key="1">
    <citation type="submission" date="2016-05" db="EMBL/GenBank/DDBJ databases">
        <authorList>
            <person name="Lavstsen T."/>
            <person name="Jespersen J.S."/>
        </authorList>
    </citation>
    <scope>NUCLEOTIDE SEQUENCE</scope>
    <source>
        <tissue evidence="2">Brain</tissue>
    </source>
</reference>
<proteinExistence type="predicted"/>
<feature type="non-terminal residue" evidence="2">
    <location>
        <position position="1"/>
    </location>
</feature>
<name>A0A1A8ENV9_9TELE</name>